<dbReference type="InterPro" id="IPR036866">
    <property type="entry name" value="RibonucZ/Hydroxyglut_hydro"/>
</dbReference>
<accession>A0ABT2U863</accession>
<comment type="function">
    <text evidence="2">Counteracts the endogenous Pycsar antiviral defense system. Phosphodiesterase that enables metal-dependent hydrolysis of host cyclic nucleotide Pycsar defense signals such as cCMP and cUMP.</text>
</comment>
<protein>
    <submittedName>
        <fullName evidence="6">MBL fold metallo-hydrolase</fullName>
    </submittedName>
</protein>
<comment type="caution">
    <text evidence="6">The sequence shown here is derived from an EMBL/GenBank/DDBJ whole genome shotgun (WGS) entry which is preliminary data.</text>
</comment>
<proteinExistence type="predicted"/>
<dbReference type="Gene3D" id="3.60.15.10">
    <property type="entry name" value="Ribonuclease Z/Hydroxyacylglutathione hydrolase-like"/>
    <property type="match status" value="1"/>
</dbReference>
<organism evidence="6 7">
    <name type="scientific">Paenibacillus baimaensis</name>
    <dbReference type="NCBI Taxonomy" id="2982185"/>
    <lineage>
        <taxon>Bacteria</taxon>
        <taxon>Bacillati</taxon>
        <taxon>Bacillota</taxon>
        <taxon>Bacilli</taxon>
        <taxon>Bacillales</taxon>
        <taxon>Paenibacillaceae</taxon>
        <taxon>Paenibacillus</taxon>
    </lineage>
</organism>
<sequence length="244" mass="27046">MKIVRISEHIWACKIWLVIPITVWIVKSEQGLSLVDTGISLMAGGLLKQMQQMDAPLERILLTHGHSDHVGSIKKIRQQLHVPVFAHAEEIPYMEGKLPYPRRSKAEASVEIDLAQPLAVSSKSTASSQSEQASDSRTRQEARSGDMHALDVVGGLTPYLTPGHSPGHVAYYHQEDNVLLAGDLFTANRGKLKKPMAMFTGDMQQAIESSSIIEQLKPKVLSICHGGEVYSPYEQYDSFRLAFK</sequence>
<dbReference type="CDD" id="cd07721">
    <property type="entry name" value="yflN-like_MBL-fold"/>
    <property type="match status" value="1"/>
</dbReference>
<evidence type="ECO:0000259" key="5">
    <source>
        <dbReference type="SMART" id="SM00849"/>
    </source>
</evidence>
<evidence type="ECO:0000313" key="7">
    <source>
        <dbReference type="Proteomes" id="UP001652445"/>
    </source>
</evidence>
<dbReference type="Pfam" id="PF00753">
    <property type="entry name" value="Lactamase_B"/>
    <property type="match status" value="1"/>
</dbReference>
<dbReference type="InterPro" id="IPR001279">
    <property type="entry name" value="Metallo-B-lactamas"/>
</dbReference>
<evidence type="ECO:0000256" key="3">
    <source>
        <dbReference type="ARBA" id="ARBA00048505"/>
    </source>
</evidence>
<gene>
    <name evidence="6" type="ORF">OB236_01615</name>
</gene>
<reference evidence="6 7" key="1">
    <citation type="submission" date="2022-09" db="EMBL/GenBank/DDBJ databases">
        <authorList>
            <person name="Han X.L."/>
            <person name="Wang Q."/>
            <person name="Lu T."/>
        </authorList>
    </citation>
    <scope>NUCLEOTIDE SEQUENCE [LARGE SCALE GENOMIC DNA]</scope>
    <source>
        <strain evidence="6 7">WQ 127069</strain>
    </source>
</reference>
<evidence type="ECO:0000256" key="4">
    <source>
        <dbReference type="SAM" id="MobiDB-lite"/>
    </source>
</evidence>
<dbReference type="InterPro" id="IPR050855">
    <property type="entry name" value="NDM-1-like"/>
</dbReference>
<feature type="compositionally biased region" description="Low complexity" evidence="4">
    <location>
        <begin position="121"/>
        <end position="133"/>
    </location>
</feature>
<evidence type="ECO:0000256" key="2">
    <source>
        <dbReference type="ARBA" id="ARBA00034301"/>
    </source>
</evidence>
<name>A0ABT2U863_9BACL</name>
<feature type="compositionally biased region" description="Basic and acidic residues" evidence="4">
    <location>
        <begin position="134"/>
        <end position="145"/>
    </location>
</feature>
<dbReference type="SUPFAM" id="SSF56281">
    <property type="entry name" value="Metallo-hydrolase/oxidoreductase"/>
    <property type="match status" value="1"/>
</dbReference>
<dbReference type="RefSeq" id="WP_262682331.1">
    <property type="nucleotide sequence ID" value="NZ_JAOQIO010000006.1"/>
</dbReference>
<dbReference type="Proteomes" id="UP001652445">
    <property type="component" value="Unassembled WGS sequence"/>
</dbReference>
<keyword evidence="7" id="KW-1185">Reference proteome</keyword>
<feature type="region of interest" description="Disordered" evidence="4">
    <location>
        <begin position="120"/>
        <end position="145"/>
    </location>
</feature>
<dbReference type="EMBL" id="JAOQIO010000006">
    <property type="protein sequence ID" value="MCU6790813.1"/>
    <property type="molecule type" value="Genomic_DNA"/>
</dbReference>
<evidence type="ECO:0000256" key="1">
    <source>
        <dbReference type="ARBA" id="ARBA00034221"/>
    </source>
</evidence>
<dbReference type="PANTHER" id="PTHR42951">
    <property type="entry name" value="METALLO-BETA-LACTAMASE DOMAIN-CONTAINING"/>
    <property type="match status" value="1"/>
</dbReference>
<comment type="catalytic activity">
    <reaction evidence="1">
        <text>3',5'-cyclic CMP + H2O = CMP + H(+)</text>
        <dbReference type="Rhea" id="RHEA:72675"/>
        <dbReference type="ChEBI" id="CHEBI:15377"/>
        <dbReference type="ChEBI" id="CHEBI:15378"/>
        <dbReference type="ChEBI" id="CHEBI:58003"/>
        <dbReference type="ChEBI" id="CHEBI:60377"/>
    </reaction>
    <physiologicalReaction direction="left-to-right" evidence="1">
        <dbReference type="Rhea" id="RHEA:72676"/>
    </physiologicalReaction>
</comment>
<evidence type="ECO:0000313" key="6">
    <source>
        <dbReference type="EMBL" id="MCU6790813.1"/>
    </source>
</evidence>
<dbReference type="SMART" id="SM00849">
    <property type="entry name" value="Lactamase_B"/>
    <property type="match status" value="1"/>
</dbReference>
<comment type="catalytic activity">
    <reaction evidence="3">
        <text>3',5'-cyclic UMP + H2O = UMP + H(+)</text>
        <dbReference type="Rhea" id="RHEA:70575"/>
        <dbReference type="ChEBI" id="CHEBI:15377"/>
        <dbReference type="ChEBI" id="CHEBI:15378"/>
        <dbReference type="ChEBI" id="CHEBI:57865"/>
        <dbReference type="ChEBI" id="CHEBI:184387"/>
    </reaction>
    <physiologicalReaction direction="left-to-right" evidence="3">
        <dbReference type="Rhea" id="RHEA:70576"/>
    </physiologicalReaction>
</comment>
<feature type="domain" description="Metallo-beta-lactamase" evidence="5">
    <location>
        <begin position="20"/>
        <end position="225"/>
    </location>
</feature>
<dbReference type="PANTHER" id="PTHR42951:SF17">
    <property type="entry name" value="METALLO-BETA-LACTAMASE DOMAIN-CONTAINING PROTEIN"/>
    <property type="match status" value="1"/>
</dbReference>